<dbReference type="RefSeq" id="WP_241218043.1">
    <property type="nucleotide sequence ID" value="NZ_BAAADY010000026.1"/>
</dbReference>
<protein>
    <submittedName>
        <fullName evidence="1">Pimeloyl-ACP methyl ester carboxylesterase</fullName>
    </submittedName>
</protein>
<dbReference type="Gene3D" id="3.40.50.1820">
    <property type="entry name" value="alpha/beta hydrolase"/>
    <property type="match status" value="1"/>
</dbReference>
<proteinExistence type="predicted"/>
<name>A0A7X5Y4G6_9SPHN</name>
<dbReference type="AlphaFoldDB" id="A0A7X5Y4G6"/>
<accession>A0A7X5Y4G6</accession>
<dbReference type="SUPFAM" id="SSF53474">
    <property type="entry name" value="alpha/beta-Hydrolases"/>
    <property type="match status" value="1"/>
</dbReference>
<keyword evidence="2" id="KW-1185">Reference proteome</keyword>
<comment type="caution">
    <text evidence="1">The sequence shown here is derived from an EMBL/GenBank/DDBJ whole genome shotgun (WGS) entry which is preliminary data.</text>
</comment>
<evidence type="ECO:0000313" key="1">
    <source>
        <dbReference type="EMBL" id="NJB99590.1"/>
    </source>
</evidence>
<reference evidence="1 2" key="1">
    <citation type="submission" date="2020-03" db="EMBL/GenBank/DDBJ databases">
        <title>Genomic Encyclopedia of Type Strains, Phase IV (KMG-IV): sequencing the most valuable type-strain genomes for metagenomic binning, comparative biology and taxonomic classification.</title>
        <authorList>
            <person name="Goeker M."/>
        </authorList>
    </citation>
    <scope>NUCLEOTIDE SEQUENCE [LARGE SCALE GENOMIC DNA]</scope>
    <source>
        <strain evidence="1 2">DSM 7225</strain>
    </source>
</reference>
<dbReference type="Proteomes" id="UP000531251">
    <property type="component" value="Unassembled WGS sequence"/>
</dbReference>
<dbReference type="EMBL" id="JAATJB010000017">
    <property type="protein sequence ID" value="NJB99590.1"/>
    <property type="molecule type" value="Genomic_DNA"/>
</dbReference>
<dbReference type="InterPro" id="IPR029058">
    <property type="entry name" value="AB_hydrolase_fold"/>
</dbReference>
<sequence length="243" mass="25309">MEPALNLHARNFGATAPDTVRTLIVVLHGDGTPETRSDHYRFAEAATQSIPNSAAVALLRPGYGDAAGNRSPGQAGLGFGDDYTQERIDAIAESLGILRRRFASARLILVGDSGGAAIAADIAGIRPDLVDAMVLVGCPCALPEWRKGMQKQRHGAAWSTPVASLDPLKTAGGVMPGMRAAVLVGLDDKVTPPALSRAYAEALALRGIATDLRIVPGRGHDLLNDPEVLAATIRLATALPTKG</sequence>
<organism evidence="1 2">
    <name type="scientific">Sphingomonas trueperi</name>
    <dbReference type="NCBI Taxonomy" id="53317"/>
    <lineage>
        <taxon>Bacteria</taxon>
        <taxon>Pseudomonadati</taxon>
        <taxon>Pseudomonadota</taxon>
        <taxon>Alphaproteobacteria</taxon>
        <taxon>Sphingomonadales</taxon>
        <taxon>Sphingomonadaceae</taxon>
        <taxon>Sphingomonas</taxon>
    </lineage>
</organism>
<evidence type="ECO:0000313" key="2">
    <source>
        <dbReference type="Proteomes" id="UP000531251"/>
    </source>
</evidence>
<gene>
    <name evidence="1" type="ORF">GGR89_003934</name>
</gene>